<proteinExistence type="inferred from homology"/>
<evidence type="ECO:0000256" key="4">
    <source>
        <dbReference type="ARBA" id="ARBA00022691"/>
    </source>
</evidence>
<dbReference type="FunFam" id="3.40.50.150:FF:000025">
    <property type="entry name" value="N-terminal Xaa-Pro-Lys N-methyltransferase 1"/>
    <property type="match status" value="1"/>
</dbReference>
<keyword evidence="2" id="KW-0489">Methyltransferase</keyword>
<evidence type="ECO:0000313" key="13">
    <source>
        <dbReference type="EMBL" id="KAK7863452.1"/>
    </source>
</evidence>
<dbReference type="Proteomes" id="UP001378592">
    <property type="component" value="Unassembled WGS sequence"/>
</dbReference>
<evidence type="ECO:0000256" key="9">
    <source>
        <dbReference type="ARBA" id="ARBA00047885"/>
    </source>
</evidence>
<evidence type="ECO:0000256" key="11">
    <source>
        <dbReference type="PIRSR" id="PIRSR016958-1"/>
    </source>
</evidence>
<dbReference type="PANTHER" id="PTHR12753:SF0">
    <property type="entry name" value="ALPHA N-TERMINAL PROTEIN METHYLTRANSFERASE 1"/>
    <property type="match status" value="1"/>
</dbReference>
<evidence type="ECO:0000313" key="12">
    <source>
        <dbReference type="EMBL" id="KAK7789559.1"/>
    </source>
</evidence>
<dbReference type="GO" id="GO:0032259">
    <property type="term" value="P:methylation"/>
    <property type="evidence" value="ECO:0007669"/>
    <property type="project" value="UniProtKB-KW"/>
</dbReference>
<comment type="catalytic activity">
    <reaction evidence="9">
        <text>N-terminal L-prolyl-L-prolyl-L-lysyl-[protein] + 2 S-adenosyl-L-methionine = N-terminal N,N-dimethyl-L-prolyl-L-prolyl-L-lysyl-[protein] + 2 S-adenosyl-L-homocysteine + 2 H(+)</text>
        <dbReference type="Rhea" id="RHEA:54736"/>
        <dbReference type="Rhea" id="RHEA-COMP:13787"/>
        <dbReference type="Rhea" id="RHEA-COMP:13974"/>
        <dbReference type="ChEBI" id="CHEBI:15378"/>
        <dbReference type="ChEBI" id="CHEBI:57856"/>
        <dbReference type="ChEBI" id="CHEBI:59789"/>
        <dbReference type="ChEBI" id="CHEBI:138059"/>
        <dbReference type="ChEBI" id="CHEBI:138318"/>
        <dbReference type="EC" id="2.1.1.244"/>
    </reaction>
</comment>
<comment type="similarity">
    <text evidence="1">Belongs to the methyltransferase superfamily. NTM1 family.</text>
</comment>
<evidence type="ECO:0000313" key="14">
    <source>
        <dbReference type="Proteomes" id="UP001378592"/>
    </source>
</evidence>
<evidence type="ECO:0000256" key="1">
    <source>
        <dbReference type="ARBA" id="ARBA00009059"/>
    </source>
</evidence>
<dbReference type="SUPFAM" id="SSF53335">
    <property type="entry name" value="S-adenosyl-L-methionine-dependent methyltransferases"/>
    <property type="match status" value="1"/>
</dbReference>
<keyword evidence="3" id="KW-0808">Transferase</keyword>
<sequence length="228" mass="25517">MEHVDSHENEQNEDPFYKHAAEYWSGIPATVDGMLGGFGFISNTDIQGSQAFLKQLFKMNEPPGRGHALDCGAGIGRITKHLLIPNFDQVDLVEQDPKFISEAKKYIGPTKKIGQLFNQGLQSFDPVPGTYDIIWCQWVLGHLTDKDFVTFFSGCAKGLKPNGIIVVKENVTSSDSIEVDEQDSSVTRPLNLLHQLFQQSRLQCIKEAKQNNFPRGLYSVKMFALKPV</sequence>
<evidence type="ECO:0000256" key="8">
    <source>
        <dbReference type="ARBA" id="ARBA00047306"/>
    </source>
</evidence>
<dbReference type="Pfam" id="PF05891">
    <property type="entry name" value="Methyltransf_PK"/>
    <property type="match status" value="1"/>
</dbReference>
<accession>A0AAN9VIZ3</accession>
<dbReference type="CDD" id="cd02440">
    <property type="entry name" value="AdoMet_MTases"/>
    <property type="match status" value="1"/>
</dbReference>
<comment type="catalytic activity">
    <reaction evidence="10">
        <text>N-terminal L-alanyl-L-prolyl-L-lysyl-[protein] + 3 S-adenosyl-L-methionine = N-terminal N,N,N-trimethyl-L-alanyl-L-prolyl-L-lysyl-[protein] + 3 S-adenosyl-L-homocysteine + 3 H(+)</text>
        <dbReference type="Rhea" id="RHEA:54712"/>
        <dbReference type="Rhea" id="RHEA-COMP:13785"/>
        <dbReference type="Rhea" id="RHEA-COMP:13971"/>
        <dbReference type="ChEBI" id="CHEBI:15378"/>
        <dbReference type="ChEBI" id="CHEBI:57856"/>
        <dbReference type="ChEBI" id="CHEBI:59789"/>
        <dbReference type="ChEBI" id="CHEBI:138057"/>
        <dbReference type="ChEBI" id="CHEBI:138315"/>
        <dbReference type="EC" id="2.1.1.244"/>
    </reaction>
</comment>
<feature type="binding site" evidence="11">
    <location>
        <position position="72"/>
    </location>
    <ligand>
        <name>S-adenosyl-L-methionine</name>
        <dbReference type="ChEBI" id="CHEBI:59789"/>
    </ligand>
</feature>
<dbReference type="AlphaFoldDB" id="A0AAN9VIZ3"/>
<protein>
    <recommendedName>
        <fullName evidence="6">Alpha N-terminal protein methyltransferase 1</fullName>
        <ecNumber evidence="5">2.1.1.244</ecNumber>
    </recommendedName>
    <alternativeName>
        <fullName evidence="7">X-Pro-Lys N-terminal protein methyltransferase 1</fullName>
    </alternativeName>
</protein>
<feature type="binding site" evidence="11">
    <location>
        <position position="137"/>
    </location>
    <ligand>
        <name>S-adenosyl-L-methionine</name>
        <dbReference type="ChEBI" id="CHEBI:59789"/>
    </ligand>
</feature>
<evidence type="ECO:0000256" key="7">
    <source>
        <dbReference type="ARBA" id="ARBA00043129"/>
    </source>
</evidence>
<feature type="binding site" evidence="11">
    <location>
        <position position="77"/>
    </location>
    <ligand>
        <name>S-adenosyl-L-methionine</name>
        <dbReference type="ChEBI" id="CHEBI:59789"/>
    </ligand>
</feature>
<dbReference type="EC" id="2.1.1.244" evidence="5"/>
<dbReference type="InterPro" id="IPR029063">
    <property type="entry name" value="SAM-dependent_MTases_sf"/>
</dbReference>
<comment type="catalytic activity">
    <reaction evidence="8">
        <text>N-terminal L-seryl-L-prolyl-L-lysyl-[protein] + 3 S-adenosyl-L-methionine = N-terminal N,N,N-trimethyl-L-seryl-L-prolyl-L-lysyl-[protein] + 3 S-adenosyl-L-homocysteine + 3 H(+)</text>
        <dbReference type="Rhea" id="RHEA:54724"/>
        <dbReference type="Rhea" id="RHEA-COMP:13789"/>
        <dbReference type="Rhea" id="RHEA-COMP:13973"/>
        <dbReference type="ChEBI" id="CHEBI:15378"/>
        <dbReference type="ChEBI" id="CHEBI:57856"/>
        <dbReference type="ChEBI" id="CHEBI:59789"/>
        <dbReference type="ChEBI" id="CHEBI:138061"/>
        <dbReference type="ChEBI" id="CHEBI:138317"/>
        <dbReference type="EC" id="2.1.1.244"/>
    </reaction>
</comment>
<dbReference type="Gene3D" id="3.40.50.150">
    <property type="entry name" value="Vaccinia Virus protein VP39"/>
    <property type="match status" value="1"/>
</dbReference>
<gene>
    <name evidence="13" type="ORF">R5R35_010492</name>
    <name evidence="12" type="ORF">R5R35_011728</name>
</gene>
<dbReference type="PIRSF" id="PIRSF016958">
    <property type="entry name" value="DUF858_MeTrfase_lik"/>
    <property type="match status" value="1"/>
</dbReference>
<reference evidence="13 14" key="1">
    <citation type="submission" date="2024-03" db="EMBL/GenBank/DDBJ databases">
        <title>The genome assembly and annotation of the cricket Gryllus longicercus Weissman &amp; Gray.</title>
        <authorList>
            <person name="Szrajer S."/>
            <person name="Gray D."/>
            <person name="Ylla G."/>
        </authorList>
    </citation>
    <scope>NUCLEOTIDE SEQUENCE [LARGE SCALE GENOMIC DNA]</scope>
    <source>
        <strain evidence="13">DAG 2021-001</strain>
        <tissue evidence="13">Whole body minus gut</tissue>
    </source>
</reference>
<evidence type="ECO:0000256" key="3">
    <source>
        <dbReference type="ARBA" id="ARBA00022679"/>
    </source>
</evidence>
<dbReference type="InterPro" id="IPR008576">
    <property type="entry name" value="MeTrfase_NTM1"/>
</dbReference>
<evidence type="ECO:0000256" key="10">
    <source>
        <dbReference type="ARBA" id="ARBA00048167"/>
    </source>
</evidence>
<comment type="caution">
    <text evidence="13">The sequence shown here is derived from an EMBL/GenBank/DDBJ whole genome shotgun (WGS) entry which is preliminary data.</text>
</comment>
<evidence type="ECO:0000256" key="2">
    <source>
        <dbReference type="ARBA" id="ARBA00022603"/>
    </source>
</evidence>
<dbReference type="GO" id="GO:0071885">
    <property type="term" value="F:N-terminal protein N-methyltransferase activity"/>
    <property type="evidence" value="ECO:0007669"/>
    <property type="project" value="UniProtKB-EC"/>
</dbReference>
<dbReference type="EMBL" id="JAZDUA010000736">
    <property type="protein sequence ID" value="KAK7789559.1"/>
    <property type="molecule type" value="Genomic_DNA"/>
</dbReference>
<keyword evidence="14" id="KW-1185">Reference proteome</keyword>
<feature type="binding site" evidence="11">
    <location>
        <begin position="121"/>
        <end position="122"/>
    </location>
    <ligand>
        <name>S-adenosyl-L-methionine</name>
        <dbReference type="ChEBI" id="CHEBI:59789"/>
    </ligand>
</feature>
<name>A0AAN9VIZ3_9ORTH</name>
<evidence type="ECO:0000256" key="6">
    <source>
        <dbReference type="ARBA" id="ARBA00039449"/>
    </source>
</evidence>
<keyword evidence="4 11" id="KW-0949">S-adenosyl-L-methionine</keyword>
<dbReference type="PANTHER" id="PTHR12753">
    <property type="entry name" value="AD-003 - RELATED"/>
    <property type="match status" value="1"/>
</dbReference>
<dbReference type="GO" id="GO:0005737">
    <property type="term" value="C:cytoplasm"/>
    <property type="evidence" value="ECO:0007669"/>
    <property type="project" value="TreeGrafter"/>
</dbReference>
<organism evidence="13 14">
    <name type="scientific">Gryllus longicercus</name>
    <dbReference type="NCBI Taxonomy" id="2509291"/>
    <lineage>
        <taxon>Eukaryota</taxon>
        <taxon>Metazoa</taxon>
        <taxon>Ecdysozoa</taxon>
        <taxon>Arthropoda</taxon>
        <taxon>Hexapoda</taxon>
        <taxon>Insecta</taxon>
        <taxon>Pterygota</taxon>
        <taxon>Neoptera</taxon>
        <taxon>Polyneoptera</taxon>
        <taxon>Orthoptera</taxon>
        <taxon>Ensifera</taxon>
        <taxon>Gryllidea</taxon>
        <taxon>Grylloidea</taxon>
        <taxon>Gryllidae</taxon>
        <taxon>Gryllinae</taxon>
        <taxon>Gryllus</taxon>
    </lineage>
</organism>
<evidence type="ECO:0000256" key="5">
    <source>
        <dbReference type="ARBA" id="ARBA00039112"/>
    </source>
</evidence>
<dbReference type="EMBL" id="JAZDUA010000229">
    <property type="protein sequence ID" value="KAK7863452.1"/>
    <property type="molecule type" value="Genomic_DNA"/>
</dbReference>